<evidence type="ECO:0000313" key="3">
    <source>
        <dbReference type="EMBL" id="VFA88156.1"/>
    </source>
</evidence>
<dbReference type="Proteomes" id="UP000360750">
    <property type="component" value="Unassembled WGS sequence"/>
</dbReference>
<dbReference type="RefSeq" id="WP_131734002.1">
    <property type="nucleotide sequence ID" value="NZ_CAACYD010000006.1"/>
</dbReference>
<reference evidence="3 4" key="1">
    <citation type="submission" date="2019-02" db="EMBL/GenBank/DDBJ databases">
        <authorList>
            <consortium name="Pathogen Informatics"/>
        </authorList>
    </citation>
    <scope>NUCLEOTIDE SEQUENCE [LARGE SCALE GENOMIC DNA]</scope>
    <source>
        <strain evidence="3 4">3012STDY6756503</strain>
    </source>
</reference>
<dbReference type="Pfam" id="PF04909">
    <property type="entry name" value="Amidohydro_2"/>
    <property type="match status" value="1"/>
</dbReference>
<keyword evidence="1" id="KW-0456">Lyase</keyword>
<dbReference type="Gene3D" id="3.20.20.140">
    <property type="entry name" value="Metal-dependent hydrolases"/>
    <property type="match status" value="1"/>
</dbReference>
<organism evidence="3 4">
    <name type="scientific">Gordonia paraffinivorans</name>
    <dbReference type="NCBI Taxonomy" id="175628"/>
    <lineage>
        <taxon>Bacteria</taxon>
        <taxon>Bacillati</taxon>
        <taxon>Actinomycetota</taxon>
        <taxon>Actinomycetes</taxon>
        <taxon>Mycobacteriales</taxon>
        <taxon>Gordoniaceae</taxon>
        <taxon>Gordonia</taxon>
    </lineage>
</organism>
<evidence type="ECO:0000256" key="1">
    <source>
        <dbReference type="ARBA" id="ARBA00023239"/>
    </source>
</evidence>
<dbReference type="SUPFAM" id="SSF51556">
    <property type="entry name" value="Metallo-dependent hydrolases"/>
    <property type="match status" value="1"/>
</dbReference>
<dbReference type="EMBL" id="CAACYD010000006">
    <property type="protein sequence ID" value="VFA88156.1"/>
    <property type="molecule type" value="Genomic_DNA"/>
</dbReference>
<dbReference type="InterPro" id="IPR032465">
    <property type="entry name" value="ACMSD"/>
</dbReference>
<dbReference type="PANTHER" id="PTHR21240">
    <property type="entry name" value="2-AMINO-3-CARBOXYLMUCONATE-6-SEMIALDEHYDE DECARBOXYLASE"/>
    <property type="match status" value="1"/>
</dbReference>
<gene>
    <name evidence="3" type="ORF">NCTC8139_01698</name>
</gene>
<keyword evidence="3" id="KW-0378">Hydrolase</keyword>
<evidence type="ECO:0000259" key="2">
    <source>
        <dbReference type="Pfam" id="PF04909"/>
    </source>
</evidence>
<dbReference type="AlphaFoldDB" id="A0ABD7V213"/>
<dbReference type="PANTHER" id="PTHR21240:SF28">
    <property type="entry name" value="ISO-OROTATE DECARBOXYLASE (EUROFUNG)"/>
    <property type="match status" value="1"/>
</dbReference>
<name>A0ABD7V213_9ACTN</name>
<protein>
    <submittedName>
        <fullName evidence="3">Predicted metal-dependent hydrolase of the TIM-barrel fold</fullName>
    </submittedName>
</protein>
<proteinExistence type="predicted"/>
<evidence type="ECO:0000313" key="4">
    <source>
        <dbReference type="Proteomes" id="UP000360750"/>
    </source>
</evidence>
<feature type="domain" description="Amidohydrolase-related" evidence="2">
    <location>
        <begin position="38"/>
        <end position="307"/>
    </location>
</feature>
<comment type="caution">
    <text evidence="3">The sequence shown here is derived from an EMBL/GenBank/DDBJ whole genome shotgun (WGS) entry which is preliminary data.</text>
</comment>
<dbReference type="InterPro" id="IPR032466">
    <property type="entry name" value="Metal_Hydrolase"/>
</dbReference>
<sequence length="311" mass="34223">MSNGVPDSPTTGHPAPFSPDEAERVRAIWTGLRLPGLIDVHTHFMPRSVMDKVWAYFDSAGPLVGREWPIAYRADEDVRVETLRAFGVRAYSSLVYPHKPDMAEWLNGWAQDFATNHPDCLHTATFYPEESAAVYVSRAIQSGTQVFKSHIQVGDYSPTDPLLDGVWSQIADSQVPVIIHCGSGPAPGAHTGPEPVRALLQRFPSLPLIIAHMGMPEYESFLDLALEYPNVHLDTTMAFTDFVEEDAPFPDDLRARLAEAGDKVLFGSDFPNIPYGYTHALEAVTGLGMGDEWVAKVLYHNASRLFGVSGS</sequence>
<dbReference type="GeneID" id="60749714"/>
<dbReference type="GO" id="GO:0016829">
    <property type="term" value="F:lyase activity"/>
    <property type="evidence" value="ECO:0007669"/>
    <property type="project" value="UniProtKB-KW"/>
</dbReference>
<accession>A0ABD7V213</accession>
<dbReference type="GO" id="GO:0016787">
    <property type="term" value="F:hydrolase activity"/>
    <property type="evidence" value="ECO:0007669"/>
    <property type="project" value="UniProtKB-KW"/>
</dbReference>
<dbReference type="CDD" id="cd01292">
    <property type="entry name" value="metallo-dependent_hydrolases"/>
    <property type="match status" value="1"/>
</dbReference>
<dbReference type="InterPro" id="IPR006680">
    <property type="entry name" value="Amidohydro-rel"/>
</dbReference>